<dbReference type="EMBL" id="JAWLUM010000001">
    <property type="protein sequence ID" value="MDV7133829.1"/>
    <property type="molecule type" value="Genomic_DNA"/>
</dbReference>
<evidence type="ECO:0000256" key="1">
    <source>
        <dbReference type="ARBA" id="ARBA00022801"/>
    </source>
</evidence>
<dbReference type="Pfam" id="PF04203">
    <property type="entry name" value="Sortase"/>
    <property type="match status" value="1"/>
</dbReference>
<reference evidence="2 3" key="1">
    <citation type="submission" date="2023-10" db="EMBL/GenBank/DDBJ databases">
        <title>Development of a sustainable strategy for remediation of hydrocarbon-contaminated territories based on the waste exchange concept.</title>
        <authorList>
            <person name="Krivoruchko A."/>
        </authorList>
    </citation>
    <scope>NUCLEOTIDE SEQUENCE [LARGE SCALE GENOMIC DNA]</scope>
    <source>
        <strain evidence="2 3">IEGM 1236</strain>
    </source>
</reference>
<comment type="caution">
    <text evidence="2">The sequence shown here is derived from an EMBL/GenBank/DDBJ whole genome shotgun (WGS) entry which is preliminary data.</text>
</comment>
<sequence length="214" mass="21729">MIPSNASTGNGGRRTTPRLSAMLAALLLAITLVATGCAGQSSPGSVDVPTRDAVVNPAVNAAGLTKSIPTRIEVPSIGVDSSLMGLGLDATGAMQVPAEGFPAGWYTGAPTPGETGPAVIAGHVDWAGAPGVFFELTNLEPGAEIAVTREDGSIARFQVTEVTTFPKDEFPTDLVYGTLDYAGLRLITCGGAFDESASSYQDNVVAFAKLVGTG</sequence>
<dbReference type="Gene3D" id="2.40.260.10">
    <property type="entry name" value="Sortase"/>
    <property type="match status" value="1"/>
</dbReference>
<keyword evidence="3" id="KW-1185">Reference proteome</keyword>
<evidence type="ECO:0000313" key="2">
    <source>
        <dbReference type="EMBL" id="MDV7133829.1"/>
    </source>
</evidence>
<dbReference type="InterPro" id="IPR005754">
    <property type="entry name" value="Sortase"/>
</dbReference>
<evidence type="ECO:0000313" key="3">
    <source>
        <dbReference type="Proteomes" id="UP001185792"/>
    </source>
</evidence>
<dbReference type="NCBIfam" id="NF033748">
    <property type="entry name" value="class_F_sortase"/>
    <property type="match status" value="1"/>
</dbReference>
<dbReference type="InterPro" id="IPR023365">
    <property type="entry name" value="Sortase_dom-sf"/>
</dbReference>
<dbReference type="SUPFAM" id="SSF63817">
    <property type="entry name" value="Sortase"/>
    <property type="match status" value="1"/>
</dbReference>
<dbReference type="Proteomes" id="UP001185792">
    <property type="component" value="Unassembled WGS sequence"/>
</dbReference>
<dbReference type="CDD" id="cd05829">
    <property type="entry name" value="Sortase_F"/>
    <property type="match status" value="1"/>
</dbReference>
<dbReference type="InterPro" id="IPR042001">
    <property type="entry name" value="Sortase_F"/>
</dbReference>
<proteinExistence type="predicted"/>
<organism evidence="2 3">
    <name type="scientific">Williamsia marianensis</name>
    <dbReference type="NCBI Taxonomy" id="85044"/>
    <lineage>
        <taxon>Bacteria</taxon>
        <taxon>Bacillati</taxon>
        <taxon>Actinomycetota</taxon>
        <taxon>Actinomycetes</taxon>
        <taxon>Mycobacteriales</taxon>
        <taxon>Nocardiaceae</taxon>
        <taxon>Williamsia</taxon>
    </lineage>
</organism>
<name>A0ABU4ET56_WILMA</name>
<accession>A0ABU4ET56</accession>
<gene>
    <name evidence="2" type="ORF">R4198_08980</name>
</gene>
<keyword evidence="1" id="KW-0378">Hydrolase</keyword>
<protein>
    <submittedName>
        <fullName evidence="2">Class F sortase</fullName>
    </submittedName>
</protein>
<dbReference type="RefSeq" id="WP_317712799.1">
    <property type="nucleotide sequence ID" value="NZ_JAWLUM010000001.1"/>
</dbReference>